<feature type="signal peptide" evidence="1">
    <location>
        <begin position="1"/>
        <end position="20"/>
    </location>
</feature>
<proteinExistence type="predicted"/>
<dbReference type="EMBL" id="VCPD01000004">
    <property type="protein sequence ID" value="TMV06839.1"/>
    <property type="molecule type" value="Genomic_DNA"/>
</dbReference>
<sequence>MKTNLALGVILGLTGAAALADEASMTEAELNAIDRNNDGFLSKEEFNAFSDYAFQAMDEDKNGTLTAAETRPYFEIKHFSAMDRNGDSLLSPDEFGAQMSADFATADQDGDGQLD</sequence>
<gene>
    <name evidence="3" type="ORF">FGK63_12005</name>
</gene>
<evidence type="ECO:0000313" key="3">
    <source>
        <dbReference type="EMBL" id="TMV06839.1"/>
    </source>
</evidence>
<evidence type="ECO:0000256" key="1">
    <source>
        <dbReference type="SAM" id="SignalP"/>
    </source>
</evidence>
<dbReference type="InterPro" id="IPR002048">
    <property type="entry name" value="EF_hand_dom"/>
</dbReference>
<feature type="domain" description="EF-hand" evidence="2">
    <location>
        <begin position="45"/>
        <end position="80"/>
    </location>
</feature>
<comment type="caution">
    <text evidence="3">The sequence shown here is derived from an EMBL/GenBank/DDBJ whole genome shotgun (WGS) entry which is preliminary data.</text>
</comment>
<organism evidence="3 4">
    <name type="scientific">Ruegeria sediminis</name>
    <dbReference type="NCBI Taxonomy" id="2583820"/>
    <lineage>
        <taxon>Bacteria</taxon>
        <taxon>Pseudomonadati</taxon>
        <taxon>Pseudomonadota</taxon>
        <taxon>Alphaproteobacteria</taxon>
        <taxon>Rhodobacterales</taxon>
        <taxon>Roseobacteraceae</taxon>
        <taxon>Ruegeria</taxon>
    </lineage>
</organism>
<accession>A0ABY2WVQ6</accession>
<keyword evidence="1" id="KW-0732">Signal</keyword>
<evidence type="ECO:0000259" key="2">
    <source>
        <dbReference type="PROSITE" id="PS50222"/>
    </source>
</evidence>
<dbReference type="SUPFAM" id="SSF47473">
    <property type="entry name" value="EF-hand"/>
    <property type="match status" value="1"/>
</dbReference>
<feature type="chain" id="PRO_5045267156" description="EF-hand domain-containing protein" evidence="1">
    <location>
        <begin position="21"/>
        <end position="115"/>
    </location>
</feature>
<dbReference type="Proteomes" id="UP001193035">
    <property type="component" value="Unassembled WGS sequence"/>
</dbReference>
<dbReference type="InterPro" id="IPR011992">
    <property type="entry name" value="EF-hand-dom_pair"/>
</dbReference>
<dbReference type="Gene3D" id="1.10.238.10">
    <property type="entry name" value="EF-hand"/>
    <property type="match status" value="2"/>
</dbReference>
<dbReference type="Pfam" id="PF13202">
    <property type="entry name" value="EF-hand_5"/>
    <property type="match status" value="3"/>
</dbReference>
<evidence type="ECO:0000313" key="4">
    <source>
        <dbReference type="Proteomes" id="UP001193035"/>
    </source>
</evidence>
<name>A0ABY2WVQ6_9RHOB</name>
<reference evidence="3 4" key="1">
    <citation type="submission" date="2019-05" db="EMBL/GenBank/DDBJ databases">
        <title>Ruegeria sp. nov., isolated from tidal flat.</title>
        <authorList>
            <person name="Kim W."/>
        </authorList>
    </citation>
    <scope>NUCLEOTIDE SEQUENCE [LARGE SCALE GENOMIC DNA]</scope>
    <source>
        <strain evidence="3 4">CAU 1488</strain>
    </source>
</reference>
<dbReference type="RefSeq" id="WP_138842519.1">
    <property type="nucleotide sequence ID" value="NZ_VCPD01000004.1"/>
</dbReference>
<protein>
    <recommendedName>
        <fullName evidence="2">EF-hand domain-containing protein</fullName>
    </recommendedName>
</protein>
<dbReference type="PROSITE" id="PS50222">
    <property type="entry name" value="EF_HAND_2"/>
    <property type="match status" value="1"/>
</dbReference>
<keyword evidence="4" id="KW-1185">Reference proteome</keyword>